<evidence type="ECO:0000259" key="11">
    <source>
        <dbReference type="PROSITE" id="PS51900"/>
    </source>
</evidence>
<feature type="active site" evidence="9">
    <location>
        <position position="251"/>
    </location>
</feature>
<proteinExistence type="inferred from homology"/>
<keyword evidence="5 9" id="KW-0229">DNA integration</keyword>
<dbReference type="InterPro" id="IPR044068">
    <property type="entry name" value="CB"/>
</dbReference>
<dbReference type="InterPro" id="IPR010998">
    <property type="entry name" value="Integrase_recombinase_N"/>
</dbReference>
<dbReference type="Proteomes" id="UP000225608">
    <property type="component" value="Chromosome"/>
</dbReference>
<dbReference type="GO" id="GO:0007059">
    <property type="term" value="P:chromosome segregation"/>
    <property type="evidence" value="ECO:0007669"/>
    <property type="project" value="UniProtKB-UniRule"/>
</dbReference>
<comment type="function">
    <text evidence="9">Site-specific tyrosine recombinase, which acts by catalyzing the cutting and rejoining of the recombining DNA molecules. The XerC-XerD complex is essential to convert dimers of the bacterial chromosome into monomers to permit their segregation at cell division. It also contributes to the segregational stability of plasmids.</text>
</comment>
<dbReference type="PANTHER" id="PTHR30349">
    <property type="entry name" value="PHAGE INTEGRASE-RELATED"/>
    <property type="match status" value="1"/>
</dbReference>
<keyword evidence="3 9" id="KW-0132">Cell division</keyword>
<evidence type="ECO:0000256" key="3">
    <source>
        <dbReference type="ARBA" id="ARBA00022618"/>
    </source>
</evidence>
<evidence type="ECO:0000256" key="6">
    <source>
        <dbReference type="ARBA" id="ARBA00023125"/>
    </source>
</evidence>
<feature type="active site" description="O-(3'-phospho-DNA)-tyrosine intermediate" evidence="9">
    <location>
        <position position="286"/>
    </location>
</feature>
<gene>
    <name evidence="9" type="primary">xerC</name>
    <name evidence="12" type="ORF">CSV91_03460</name>
</gene>
<dbReference type="PROSITE" id="PS51900">
    <property type="entry name" value="CB"/>
    <property type="match status" value="1"/>
</dbReference>
<dbReference type="KEGG" id="caer:CSV91_03460"/>
<keyword evidence="4 9" id="KW-0159">Chromosome partition</keyword>
<evidence type="ECO:0000256" key="5">
    <source>
        <dbReference type="ARBA" id="ARBA00022908"/>
    </source>
</evidence>
<dbReference type="InterPro" id="IPR050090">
    <property type="entry name" value="Tyrosine_recombinase_XerCD"/>
</dbReference>
<evidence type="ECO:0000259" key="10">
    <source>
        <dbReference type="PROSITE" id="PS51898"/>
    </source>
</evidence>
<comment type="subunit">
    <text evidence="9">Forms a cyclic heterotetrameric complex composed of two molecules of XerC and two molecules of XerD.</text>
</comment>
<reference evidence="12 13" key="1">
    <citation type="submission" date="2017-10" db="EMBL/GenBank/DDBJ databases">
        <title>Complete genome sequence of Collinsella aerofaciens isolated from the gut of a healthy adult Indian.</title>
        <authorList>
            <person name="Bag S."/>
            <person name="Ghosh T.S."/>
            <person name="Das B."/>
        </authorList>
    </citation>
    <scope>NUCLEOTIDE SEQUENCE [LARGE SCALE GENOMIC DNA]</scope>
    <source>
        <strain evidence="13">indica</strain>
    </source>
</reference>
<feature type="active site" evidence="9">
    <location>
        <position position="277"/>
    </location>
</feature>
<evidence type="ECO:0000256" key="7">
    <source>
        <dbReference type="ARBA" id="ARBA00023172"/>
    </source>
</evidence>
<evidence type="ECO:0000313" key="13">
    <source>
        <dbReference type="Proteomes" id="UP000225608"/>
    </source>
</evidence>
<evidence type="ECO:0000313" key="12">
    <source>
        <dbReference type="EMBL" id="ATP53673.1"/>
    </source>
</evidence>
<keyword evidence="8 9" id="KW-0131">Cell cycle</keyword>
<dbReference type="PANTHER" id="PTHR30349:SF81">
    <property type="entry name" value="TYROSINE RECOMBINASE XERC"/>
    <property type="match status" value="1"/>
</dbReference>
<dbReference type="InterPro" id="IPR013762">
    <property type="entry name" value="Integrase-like_cat_sf"/>
</dbReference>
<dbReference type="InterPro" id="IPR011010">
    <property type="entry name" value="DNA_brk_join_enz"/>
</dbReference>
<evidence type="ECO:0000256" key="4">
    <source>
        <dbReference type="ARBA" id="ARBA00022829"/>
    </source>
</evidence>
<dbReference type="PROSITE" id="PS51898">
    <property type="entry name" value="TYR_RECOMBINASE"/>
    <property type="match status" value="1"/>
</dbReference>
<feature type="active site" evidence="9">
    <location>
        <position position="254"/>
    </location>
</feature>
<evidence type="ECO:0000256" key="2">
    <source>
        <dbReference type="ARBA" id="ARBA00022490"/>
    </source>
</evidence>
<dbReference type="GO" id="GO:0003677">
    <property type="term" value="F:DNA binding"/>
    <property type="evidence" value="ECO:0007669"/>
    <property type="project" value="UniProtKB-UniRule"/>
</dbReference>
<dbReference type="NCBIfam" id="NF001399">
    <property type="entry name" value="PRK00283.1"/>
    <property type="match status" value="1"/>
</dbReference>
<keyword evidence="2 9" id="KW-0963">Cytoplasm</keyword>
<feature type="active site" evidence="9">
    <location>
        <position position="173"/>
    </location>
</feature>
<dbReference type="Pfam" id="PF00589">
    <property type="entry name" value="Phage_integrase"/>
    <property type="match status" value="1"/>
</dbReference>
<keyword evidence="6 9" id="KW-0238">DNA-binding</keyword>
<comment type="similarity">
    <text evidence="9">Belongs to the 'phage' integrase family. XerC subfamily.</text>
</comment>
<name>A0A2D1TWD6_9ACTN</name>
<feature type="active site" evidence="9">
    <location>
        <position position="149"/>
    </location>
</feature>
<keyword evidence="7 9" id="KW-0233">DNA recombination</keyword>
<protein>
    <recommendedName>
        <fullName evidence="9">Tyrosine recombinase XerC</fullName>
    </recommendedName>
</protein>
<feature type="domain" description="Core-binding (CB)" evidence="11">
    <location>
        <begin position="3"/>
        <end position="88"/>
    </location>
</feature>
<dbReference type="GO" id="GO:0006313">
    <property type="term" value="P:DNA transposition"/>
    <property type="evidence" value="ECO:0007669"/>
    <property type="project" value="UniProtKB-UniRule"/>
</dbReference>
<dbReference type="InterPro" id="IPR004107">
    <property type="entry name" value="Integrase_SAM-like_N"/>
</dbReference>
<dbReference type="HAMAP" id="MF_01808">
    <property type="entry name" value="Recomb_XerC_XerD"/>
    <property type="match status" value="1"/>
</dbReference>
<dbReference type="Gene3D" id="1.10.150.130">
    <property type="match status" value="1"/>
</dbReference>
<sequence>MAFDLYDTVDSFIAYIARVEGLSPNTVTAYGSRLERFAAWCEREDIDAFAADVRTIRRYLAELSREQVAPRTLAAHLSAIRSLYRWMAAEGIVEGDAVSAIASPKLPRDLPGVLTTLQVEALLKTPDTSTPAGLRDAAMLELLYASGARISELAALNVESIAWSERTLRLWGKGGKERIVPLYRRALEVTRLYIEEGRPELLAQAKRRDLATGPHPLLISARGNRMSAAMLRRRFHMLATLAGIPADIAPHAMRHTFATDLLEGGADLRSVQELLGHASLSTTQIYTHLTPDRLKRAVAQAHPRGE</sequence>
<accession>A0A2D1TWD6</accession>
<feature type="domain" description="Tyr recombinase" evidence="10">
    <location>
        <begin position="109"/>
        <end position="299"/>
    </location>
</feature>
<evidence type="ECO:0000256" key="9">
    <source>
        <dbReference type="HAMAP-Rule" id="MF_01808"/>
    </source>
</evidence>
<evidence type="ECO:0000256" key="8">
    <source>
        <dbReference type="ARBA" id="ARBA00023306"/>
    </source>
</evidence>
<dbReference type="GO" id="GO:0005737">
    <property type="term" value="C:cytoplasm"/>
    <property type="evidence" value="ECO:0007669"/>
    <property type="project" value="UniProtKB-SubCell"/>
</dbReference>
<comment type="subcellular location">
    <subcellularLocation>
        <location evidence="1 9">Cytoplasm</location>
    </subcellularLocation>
</comment>
<dbReference type="GO" id="GO:0009037">
    <property type="term" value="F:tyrosine-based site-specific recombinase activity"/>
    <property type="evidence" value="ECO:0007669"/>
    <property type="project" value="UniProtKB-UniRule"/>
</dbReference>
<dbReference type="GO" id="GO:0051301">
    <property type="term" value="P:cell division"/>
    <property type="evidence" value="ECO:0007669"/>
    <property type="project" value="UniProtKB-KW"/>
</dbReference>
<dbReference type="EMBL" id="CP024160">
    <property type="protein sequence ID" value="ATP53673.1"/>
    <property type="molecule type" value="Genomic_DNA"/>
</dbReference>
<dbReference type="Gene3D" id="1.10.443.10">
    <property type="entry name" value="Intergrase catalytic core"/>
    <property type="match status" value="1"/>
</dbReference>
<dbReference type="RefSeq" id="WP_099431816.1">
    <property type="nucleotide sequence ID" value="NZ_CP024160.1"/>
</dbReference>
<evidence type="ECO:0000256" key="1">
    <source>
        <dbReference type="ARBA" id="ARBA00004496"/>
    </source>
</evidence>
<dbReference type="InterPro" id="IPR023009">
    <property type="entry name" value="Tyrosine_recombinase_XerC/XerD"/>
</dbReference>
<organism evidence="12 13">
    <name type="scientific">Collinsella aerofaciens</name>
    <dbReference type="NCBI Taxonomy" id="74426"/>
    <lineage>
        <taxon>Bacteria</taxon>
        <taxon>Bacillati</taxon>
        <taxon>Actinomycetota</taxon>
        <taxon>Coriobacteriia</taxon>
        <taxon>Coriobacteriales</taxon>
        <taxon>Coriobacteriaceae</taxon>
        <taxon>Collinsella</taxon>
    </lineage>
</organism>
<dbReference type="SUPFAM" id="SSF56349">
    <property type="entry name" value="DNA breaking-rejoining enzymes"/>
    <property type="match status" value="1"/>
</dbReference>
<dbReference type="Pfam" id="PF02899">
    <property type="entry name" value="Phage_int_SAM_1"/>
    <property type="match status" value="1"/>
</dbReference>
<dbReference type="AlphaFoldDB" id="A0A2D1TWD6"/>
<dbReference type="InterPro" id="IPR002104">
    <property type="entry name" value="Integrase_catalytic"/>
</dbReference>
<dbReference type="CDD" id="cd00798">
    <property type="entry name" value="INT_XerDC_C"/>
    <property type="match status" value="1"/>
</dbReference>